<accession>A0A0E9VBU3</accession>
<reference evidence="1" key="1">
    <citation type="submission" date="2014-11" db="EMBL/GenBank/DDBJ databases">
        <authorList>
            <person name="Amaro Gonzalez C."/>
        </authorList>
    </citation>
    <scope>NUCLEOTIDE SEQUENCE</scope>
</reference>
<protein>
    <submittedName>
        <fullName evidence="1">Uncharacterized protein</fullName>
    </submittedName>
</protein>
<sequence length="47" mass="5578">MHSQVVSHGNMYFLRSLFCIKLVLDELYILKENNSHMQVKQQILKEA</sequence>
<evidence type="ECO:0000313" key="1">
    <source>
        <dbReference type="EMBL" id="JAH74683.1"/>
    </source>
</evidence>
<dbReference type="AlphaFoldDB" id="A0A0E9VBU3"/>
<reference evidence="1" key="2">
    <citation type="journal article" date="2015" name="Fish Shellfish Immunol.">
        <title>Early steps in the European eel (Anguilla anguilla)-Vibrio vulnificus interaction in the gills: Role of the RtxA13 toxin.</title>
        <authorList>
            <person name="Callol A."/>
            <person name="Pajuelo D."/>
            <person name="Ebbesson L."/>
            <person name="Teles M."/>
            <person name="MacKenzie S."/>
            <person name="Amaro C."/>
        </authorList>
    </citation>
    <scope>NUCLEOTIDE SEQUENCE</scope>
</reference>
<name>A0A0E9VBU3_ANGAN</name>
<dbReference type="EMBL" id="GBXM01033894">
    <property type="protein sequence ID" value="JAH74683.1"/>
    <property type="molecule type" value="Transcribed_RNA"/>
</dbReference>
<organism evidence="1">
    <name type="scientific">Anguilla anguilla</name>
    <name type="common">European freshwater eel</name>
    <name type="synonym">Muraena anguilla</name>
    <dbReference type="NCBI Taxonomy" id="7936"/>
    <lineage>
        <taxon>Eukaryota</taxon>
        <taxon>Metazoa</taxon>
        <taxon>Chordata</taxon>
        <taxon>Craniata</taxon>
        <taxon>Vertebrata</taxon>
        <taxon>Euteleostomi</taxon>
        <taxon>Actinopterygii</taxon>
        <taxon>Neopterygii</taxon>
        <taxon>Teleostei</taxon>
        <taxon>Anguilliformes</taxon>
        <taxon>Anguillidae</taxon>
        <taxon>Anguilla</taxon>
    </lineage>
</organism>
<proteinExistence type="predicted"/>